<accession>A0A7J6X7E8</accession>
<dbReference type="EMBL" id="JABWDY010005360">
    <property type="protein sequence ID" value="KAF5204480.1"/>
    <property type="molecule type" value="Genomic_DNA"/>
</dbReference>
<evidence type="ECO:0000313" key="2">
    <source>
        <dbReference type="Proteomes" id="UP000554482"/>
    </source>
</evidence>
<gene>
    <name evidence="1" type="ORF">FRX31_005933</name>
</gene>
<evidence type="ECO:0000313" key="1">
    <source>
        <dbReference type="EMBL" id="KAF5204480.1"/>
    </source>
</evidence>
<dbReference type="Proteomes" id="UP000554482">
    <property type="component" value="Unassembled WGS sequence"/>
</dbReference>
<sequence>MSCSTGLLEILHVKTGRVFVVLTQIASTLIRVQDIVVPARRDLLETPSLLKVAKVHSSTYI</sequence>
<organism evidence="1 2">
    <name type="scientific">Thalictrum thalictroides</name>
    <name type="common">Rue-anemone</name>
    <name type="synonym">Anemone thalictroides</name>
    <dbReference type="NCBI Taxonomy" id="46969"/>
    <lineage>
        <taxon>Eukaryota</taxon>
        <taxon>Viridiplantae</taxon>
        <taxon>Streptophyta</taxon>
        <taxon>Embryophyta</taxon>
        <taxon>Tracheophyta</taxon>
        <taxon>Spermatophyta</taxon>
        <taxon>Magnoliopsida</taxon>
        <taxon>Ranunculales</taxon>
        <taxon>Ranunculaceae</taxon>
        <taxon>Thalictroideae</taxon>
        <taxon>Thalictrum</taxon>
    </lineage>
</organism>
<reference evidence="1 2" key="1">
    <citation type="submission" date="2020-06" db="EMBL/GenBank/DDBJ databases">
        <title>Transcriptomic and genomic resources for Thalictrum thalictroides and T. hernandezii: Facilitating candidate gene discovery in an emerging model plant lineage.</title>
        <authorList>
            <person name="Arias T."/>
            <person name="Riano-Pachon D.M."/>
            <person name="Di Stilio V.S."/>
        </authorList>
    </citation>
    <scope>NUCLEOTIDE SEQUENCE [LARGE SCALE GENOMIC DNA]</scope>
    <source>
        <strain evidence="2">cv. WT478/WT964</strain>
        <tissue evidence="1">Leaves</tissue>
    </source>
</reference>
<keyword evidence="2" id="KW-1185">Reference proteome</keyword>
<name>A0A7J6X7E8_THATH</name>
<proteinExistence type="predicted"/>
<protein>
    <submittedName>
        <fullName evidence="1">Uncharacterized protein</fullName>
    </submittedName>
</protein>
<comment type="caution">
    <text evidence="1">The sequence shown here is derived from an EMBL/GenBank/DDBJ whole genome shotgun (WGS) entry which is preliminary data.</text>
</comment>
<dbReference type="AlphaFoldDB" id="A0A7J6X7E8"/>